<reference evidence="2 3" key="1">
    <citation type="submission" date="2024-08" db="EMBL/GenBank/DDBJ databases">
        <authorList>
            <person name="Lu H."/>
        </authorList>
    </citation>
    <scope>NUCLEOTIDE SEQUENCE [LARGE SCALE GENOMIC DNA]</scope>
    <source>
        <strain evidence="2 3">BYS78W</strain>
    </source>
</reference>
<keyword evidence="1" id="KW-0472">Membrane</keyword>
<gene>
    <name evidence="2" type="ORF">ACG04R_26615</name>
</gene>
<proteinExistence type="predicted"/>
<keyword evidence="1" id="KW-1133">Transmembrane helix</keyword>
<organism evidence="2 3">
    <name type="scientific">Pelomonas candidula</name>
    <dbReference type="NCBI Taxonomy" id="3299025"/>
    <lineage>
        <taxon>Bacteria</taxon>
        <taxon>Pseudomonadati</taxon>
        <taxon>Pseudomonadota</taxon>
        <taxon>Betaproteobacteria</taxon>
        <taxon>Burkholderiales</taxon>
        <taxon>Sphaerotilaceae</taxon>
        <taxon>Roseateles</taxon>
    </lineage>
</organism>
<keyword evidence="1" id="KW-0812">Transmembrane</keyword>
<accession>A0ABW7HK23</accession>
<evidence type="ECO:0000313" key="3">
    <source>
        <dbReference type="Proteomes" id="UP001606134"/>
    </source>
</evidence>
<comment type="caution">
    <text evidence="2">The sequence shown here is derived from an EMBL/GenBank/DDBJ whole genome shotgun (WGS) entry which is preliminary data.</text>
</comment>
<evidence type="ECO:0000313" key="2">
    <source>
        <dbReference type="EMBL" id="MFG6490274.1"/>
    </source>
</evidence>
<protein>
    <submittedName>
        <fullName evidence="2">Uncharacterized protein</fullName>
    </submittedName>
</protein>
<dbReference type="Proteomes" id="UP001606134">
    <property type="component" value="Unassembled WGS sequence"/>
</dbReference>
<dbReference type="EMBL" id="JBIGIC010000020">
    <property type="protein sequence ID" value="MFG6490274.1"/>
    <property type="molecule type" value="Genomic_DNA"/>
</dbReference>
<name>A0ABW7HK23_9BURK</name>
<keyword evidence="3" id="KW-1185">Reference proteome</keyword>
<feature type="transmembrane region" description="Helical" evidence="1">
    <location>
        <begin position="20"/>
        <end position="38"/>
    </location>
</feature>
<sequence length="68" mass="8188">MYLTNWKDLFASLHWMAKYVTFRMIIYYLLWQFAVIFWRAGNKWRAAVAEITCAVRRRIAKIVCDGLP</sequence>
<evidence type="ECO:0000256" key="1">
    <source>
        <dbReference type="SAM" id="Phobius"/>
    </source>
</evidence>